<gene>
    <name evidence="10" type="ORF">A4U43_C07F29340</name>
</gene>
<dbReference type="Proteomes" id="UP000243459">
    <property type="component" value="Chromosome 7"/>
</dbReference>
<feature type="compositionally biased region" description="Polar residues" evidence="8">
    <location>
        <begin position="36"/>
        <end position="46"/>
    </location>
</feature>
<dbReference type="OrthoDB" id="21060at2759"/>
<evidence type="ECO:0000256" key="1">
    <source>
        <dbReference type="ARBA" id="ARBA00004123"/>
    </source>
</evidence>
<comment type="function">
    <text evidence="6">TAFs are components of the transcription factor IID (TFIID) complex that is essential for mediating regulation of RNA polymerase transcription.</text>
</comment>
<dbReference type="GO" id="GO:0016251">
    <property type="term" value="F:RNA polymerase II general transcription initiation factor activity"/>
    <property type="evidence" value="ECO:0007669"/>
    <property type="project" value="TreeGrafter"/>
</dbReference>
<name>A0A5P1EFR1_ASPOF</name>
<feature type="compositionally biased region" description="Polar residues" evidence="8">
    <location>
        <begin position="97"/>
        <end position="106"/>
    </location>
</feature>
<feature type="region of interest" description="Disordered" evidence="8">
    <location>
        <begin position="389"/>
        <end position="430"/>
    </location>
</feature>
<dbReference type="GO" id="GO:0003677">
    <property type="term" value="F:DNA binding"/>
    <property type="evidence" value="ECO:0007669"/>
    <property type="project" value="TreeGrafter"/>
</dbReference>
<sequence length="869" mass="96520">MDPSIIRLLEDDEDESMHSGADVEAFTAALNRDIEGNNSSLNQPFDSESRALSKGSNSPSQHQYGHWQASDQGNSLPQQIQHHGEKLHISQRESSHHVSGSDNQCCPESHLEHDKKQFLPEKMSIDQQLQSAANPLQFVDNKQIKFSEQNSSHFPPTLEGARHPVSQKNKEQQFNNQQRAAAPQLNNSIQWITPASIPFQQMIQNLQPHVDKDRYMQLQAVFSKLKSQEMTKENFLRVCKSIVGDQMIRQAVQQVQMQVHVPAGRPINMNQLSQIQVPSHQSQIQGSTGQIQADASISNIDTNAQTPQEIENKRELQTARKLLQQMQFPPASFSMYGSTSSFRSHAYPNPSQVRQPTFTQGVSSTKSGGSEPMTMVNIPRCELQNASNEKKRLQAGTVSHSTSQHQIPISWQSTNIPNKDQRTSSSPSISHVKQELFDQDSQPSLKPYFIVSQSLSISSVHTVQGNPNIVPVKYEKQEGKTAKFGFSESTSLSAPPPVSRPSAIQAGPTAQMQVRNLSATVAGTSPPNKPVTGHKKPLEFQGSSQLQASKKQKPSGSGALLDQSIEQLNDVTAVSGVNLREEEEQLLSAPKEDSRASEATRKFVQEEEDRLILQKEPLQNKLMEIMSKCGIEGMGDNVERCLSVCVEERLQGLINDMIRFSKQRIDIEKSRHQFVITSDIERQIVAMNQKAKEEREKNQAGEAEKLCNYNDAEVNVGQDADKDEGRSKTQKINKEEDDKMRTTAANVAARAAVGGDDMLSKWQLMAEQARQKREGIVDGPFGCQHGRTSAKLLTNVGSTSRGQGARKKGTSASMSGGMRMHGRRPGAMSHPEIERILSTKDLIATLEREPQMSKSTLIFRLYEKMGSAQ</sequence>
<feature type="domain" description="RST" evidence="9">
    <location>
        <begin position="190"/>
        <end position="261"/>
    </location>
</feature>
<protein>
    <recommendedName>
        <fullName evidence="9">RST domain-containing protein</fullName>
    </recommendedName>
</protein>
<dbReference type="InterPro" id="IPR045144">
    <property type="entry name" value="TAF4"/>
</dbReference>
<feature type="region of interest" description="Disordered" evidence="8">
    <location>
        <begin position="520"/>
        <end position="558"/>
    </location>
</feature>
<feature type="region of interest" description="Disordered" evidence="8">
    <location>
        <begin position="797"/>
        <end position="828"/>
    </location>
</feature>
<dbReference type="PROSITE" id="PS51879">
    <property type="entry name" value="RST"/>
    <property type="match status" value="1"/>
</dbReference>
<dbReference type="FunFam" id="1.10.20.10:FF:000015">
    <property type="entry name" value="Transcription initiation factor TFIID subunit 4B"/>
    <property type="match status" value="1"/>
</dbReference>
<dbReference type="PANTHER" id="PTHR15138">
    <property type="entry name" value="TRANSCRIPTION INITIATION FACTOR TFIID SUBUNIT 4"/>
    <property type="match status" value="1"/>
</dbReference>
<dbReference type="Gene3D" id="1.10.20.10">
    <property type="entry name" value="Histone, subunit A"/>
    <property type="match status" value="1"/>
</dbReference>
<evidence type="ECO:0000256" key="4">
    <source>
        <dbReference type="ARBA" id="ARBA00023163"/>
    </source>
</evidence>
<feature type="compositionally biased region" description="Basic and acidic residues" evidence="8">
    <location>
        <begin position="719"/>
        <end position="741"/>
    </location>
</feature>
<feature type="region of interest" description="Disordered" evidence="8">
    <location>
        <begin position="716"/>
        <end position="741"/>
    </location>
</feature>
<keyword evidence="3" id="KW-0805">Transcription regulation</keyword>
<evidence type="ECO:0000256" key="5">
    <source>
        <dbReference type="ARBA" id="ARBA00023242"/>
    </source>
</evidence>
<keyword evidence="11" id="KW-1185">Reference proteome</keyword>
<dbReference type="GO" id="GO:0046982">
    <property type="term" value="F:protein heterodimerization activity"/>
    <property type="evidence" value="ECO:0007669"/>
    <property type="project" value="InterPro"/>
</dbReference>
<evidence type="ECO:0000256" key="2">
    <source>
        <dbReference type="ARBA" id="ARBA00006178"/>
    </source>
</evidence>
<feature type="compositionally biased region" description="Polar residues" evidence="8">
    <location>
        <begin position="344"/>
        <end position="368"/>
    </location>
</feature>
<organism evidence="10 11">
    <name type="scientific">Asparagus officinalis</name>
    <name type="common">Garden asparagus</name>
    <dbReference type="NCBI Taxonomy" id="4686"/>
    <lineage>
        <taxon>Eukaryota</taxon>
        <taxon>Viridiplantae</taxon>
        <taxon>Streptophyta</taxon>
        <taxon>Embryophyta</taxon>
        <taxon>Tracheophyta</taxon>
        <taxon>Spermatophyta</taxon>
        <taxon>Magnoliopsida</taxon>
        <taxon>Liliopsida</taxon>
        <taxon>Asparagales</taxon>
        <taxon>Asparagaceae</taxon>
        <taxon>Asparagoideae</taxon>
        <taxon>Asparagus</taxon>
    </lineage>
</organism>
<evidence type="ECO:0000256" key="7">
    <source>
        <dbReference type="SAM" id="Coils"/>
    </source>
</evidence>
<evidence type="ECO:0000256" key="8">
    <source>
        <dbReference type="SAM" id="MobiDB-lite"/>
    </source>
</evidence>
<dbReference type="EMBL" id="CM007387">
    <property type="protein sequence ID" value="ONK64736.1"/>
    <property type="molecule type" value="Genomic_DNA"/>
</dbReference>
<feature type="compositionally biased region" description="Basic and acidic residues" evidence="8">
    <location>
        <begin position="82"/>
        <end position="96"/>
    </location>
</feature>
<feature type="compositionally biased region" description="Polar residues" evidence="8">
    <location>
        <begin position="54"/>
        <end position="81"/>
    </location>
</feature>
<evidence type="ECO:0000259" key="9">
    <source>
        <dbReference type="PROSITE" id="PS51879"/>
    </source>
</evidence>
<keyword evidence="4" id="KW-0804">Transcription</keyword>
<dbReference type="OMA" id="NMQIQPA"/>
<evidence type="ECO:0000313" key="11">
    <source>
        <dbReference type="Proteomes" id="UP000243459"/>
    </source>
</evidence>
<evidence type="ECO:0000256" key="6">
    <source>
        <dbReference type="ARBA" id="ARBA00058775"/>
    </source>
</evidence>
<feature type="region of interest" description="Disordered" evidence="8">
    <location>
        <begin position="1"/>
        <end position="109"/>
    </location>
</feature>
<dbReference type="Pfam" id="PF12174">
    <property type="entry name" value="RST"/>
    <property type="match status" value="1"/>
</dbReference>
<dbReference type="CDD" id="cd08045">
    <property type="entry name" value="HFD_TAF4"/>
    <property type="match status" value="1"/>
</dbReference>
<dbReference type="Gramene" id="ONK64736">
    <property type="protein sequence ID" value="ONK64736"/>
    <property type="gene ID" value="A4U43_C07F29340"/>
</dbReference>
<feature type="compositionally biased region" description="Polar residues" evidence="8">
    <location>
        <begin position="396"/>
        <end position="430"/>
    </location>
</feature>
<comment type="subcellular location">
    <subcellularLocation>
        <location evidence="1">Nucleus</location>
    </subcellularLocation>
</comment>
<feature type="region of interest" description="Disordered" evidence="8">
    <location>
        <begin position="344"/>
        <end position="374"/>
    </location>
</feature>
<dbReference type="Pfam" id="PF05236">
    <property type="entry name" value="TAF4"/>
    <property type="match status" value="1"/>
</dbReference>
<dbReference type="InterPro" id="IPR022003">
    <property type="entry name" value="RST"/>
</dbReference>
<dbReference type="GO" id="GO:0005669">
    <property type="term" value="C:transcription factor TFIID complex"/>
    <property type="evidence" value="ECO:0007669"/>
    <property type="project" value="InterPro"/>
</dbReference>
<evidence type="ECO:0000313" key="10">
    <source>
        <dbReference type="EMBL" id="ONK64736.1"/>
    </source>
</evidence>
<evidence type="ECO:0000256" key="3">
    <source>
        <dbReference type="ARBA" id="ARBA00023015"/>
    </source>
</evidence>
<keyword evidence="7" id="KW-0175">Coiled coil</keyword>
<dbReference type="PANTHER" id="PTHR15138:SF14">
    <property type="entry name" value="TRANSCRIPTION INITIATION FACTOR TFIID SUBUNIT 4"/>
    <property type="match status" value="1"/>
</dbReference>
<proteinExistence type="inferred from homology"/>
<dbReference type="GO" id="GO:0006367">
    <property type="term" value="P:transcription initiation at RNA polymerase II promoter"/>
    <property type="evidence" value="ECO:0007669"/>
    <property type="project" value="TreeGrafter"/>
</dbReference>
<comment type="similarity">
    <text evidence="2">Belongs to the TAF4 family.</text>
</comment>
<reference evidence="11" key="1">
    <citation type="journal article" date="2017" name="Nat. Commun.">
        <title>The asparagus genome sheds light on the origin and evolution of a young Y chromosome.</title>
        <authorList>
            <person name="Harkess A."/>
            <person name="Zhou J."/>
            <person name="Xu C."/>
            <person name="Bowers J.E."/>
            <person name="Van der Hulst R."/>
            <person name="Ayyampalayam S."/>
            <person name="Mercati F."/>
            <person name="Riccardi P."/>
            <person name="McKain M.R."/>
            <person name="Kakrana A."/>
            <person name="Tang H."/>
            <person name="Ray J."/>
            <person name="Groenendijk J."/>
            <person name="Arikit S."/>
            <person name="Mathioni S.M."/>
            <person name="Nakano M."/>
            <person name="Shan H."/>
            <person name="Telgmann-Rauber A."/>
            <person name="Kanno A."/>
            <person name="Yue Z."/>
            <person name="Chen H."/>
            <person name="Li W."/>
            <person name="Chen Y."/>
            <person name="Xu X."/>
            <person name="Zhang Y."/>
            <person name="Luo S."/>
            <person name="Chen H."/>
            <person name="Gao J."/>
            <person name="Mao Z."/>
            <person name="Pires J.C."/>
            <person name="Luo M."/>
            <person name="Kudrna D."/>
            <person name="Wing R.A."/>
            <person name="Meyers B.C."/>
            <person name="Yi K."/>
            <person name="Kong H."/>
            <person name="Lavrijsen P."/>
            <person name="Sunseri F."/>
            <person name="Falavigna A."/>
            <person name="Ye Y."/>
            <person name="Leebens-Mack J.H."/>
            <person name="Chen G."/>
        </authorList>
    </citation>
    <scope>NUCLEOTIDE SEQUENCE [LARGE SCALE GENOMIC DNA]</scope>
    <source>
        <strain evidence="11">cv. DH0086</strain>
    </source>
</reference>
<feature type="coiled-coil region" evidence="7">
    <location>
        <begin position="677"/>
        <end position="704"/>
    </location>
</feature>
<keyword evidence="5" id="KW-0539">Nucleus</keyword>
<dbReference type="InterPro" id="IPR007900">
    <property type="entry name" value="TAF4_C"/>
</dbReference>
<dbReference type="InterPro" id="IPR009072">
    <property type="entry name" value="Histone-fold"/>
</dbReference>
<accession>A0A5P1EFR1</accession>
<dbReference type="AlphaFoldDB" id="A0A5P1EFR1"/>